<evidence type="ECO:0000313" key="2">
    <source>
        <dbReference type="Proteomes" id="UP000188268"/>
    </source>
</evidence>
<reference evidence="1 2" key="1">
    <citation type="submission" date="2013-09" db="EMBL/GenBank/DDBJ databases">
        <title>Corchorus capsularis genome sequencing.</title>
        <authorList>
            <person name="Alam M."/>
            <person name="Haque M.S."/>
            <person name="Islam M.S."/>
            <person name="Emdad E.M."/>
            <person name="Islam M.M."/>
            <person name="Ahmed B."/>
            <person name="Halim A."/>
            <person name="Hossen Q.M.M."/>
            <person name="Hossain M.Z."/>
            <person name="Ahmed R."/>
            <person name="Khan M.M."/>
            <person name="Islam R."/>
            <person name="Rashid M.M."/>
            <person name="Khan S.A."/>
            <person name="Rahman M.S."/>
            <person name="Alam M."/>
        </authorList>
    </citation>
    <scope>NUCLEOTIDE SEQUENCE [LARGE SCALE GENOMIC DNA]</scope>
    <source>
        <strain evidence="2">cv. CVL-1</strain>
        <tissue evidence="1">Whole seedling</tissue>
    </source>
</reference>
<name>A0A1R3GFI8_COCAP</name>
<sequence length="32" mass="3521">MAISYFVETAPKAKSEPSKVGRLLKLGLSSRR</sequence>
<dbReference type="Gramene" id="OMO56839">
    <property type="protein sequence ID" value="OMO56839"/>
    <property type="gene ID" value="CCACVL1_26231"/>
</dbReference>
<gene>
    <name evidence="1" type="ORF">CCACVL1_26231</name>
</gene>
<dbReference type="Proteomes" id="UP000188268">
    <property type="component" value="Unassembled WGS sequence"/>
</dbReference>
<dbReference type="AlphaFoldDB" id="A0A1R3GFI8"/>
<protein>
    <submittedName>
        <fullName evidence="1">Uncharacterized protein</fullName>
    </submittedName>
</protein>
<comment type="caution">
    <text evidence="1">The sequence shown here is derived from an EMBL/GenBank/DDBJ whole genome shotgun (WGS) entry which is preliminary data.</text>
</comment>
<keyword evidence="2" id="KW-1185">Reference proteome</keyword>
<accession>A0A1R3GFI8</accession>
<evidence type="ECO:0000313" key="1">
    <source>
        <dbReference type="EMBL" id="OMO56839.1"/>
    </source>
</evidence>
<organism evidence="1 2">
    <name type="scientific">Corchorus capsularis</name>
    <name type="common">Jute</name>
    <dbReference type="NCBI Taxonomy" id="210143"/>
    <lineage>
        <taxon>Eukaryota</taxon>
        <taxon>Viridiplantae</taxon>
        <taxon>Streptophyta</taxon>
        <taxon>Embryophyta</taxon>
        <taxon>Tracheophyta</taxon>
        <taxon>Spermatophyta</taxon>
        <taxon>Magnoliopsida</taxon>
        <taxon>eudicotyledons</taxon>
        <taxon>Gunneridae</taxon>
        <taxon>Pentapetalae</taxon>
        <taxon>rosids</taxon>
        <taxon>malvids</taxon>
        <taxon>Malvales</taxon>
        <taxon>Malvaceae</taxon>
        <taxon>Grewioideae</taxon>
        <taxon>Apeibeae</taxon>
        <taxon>Corchorus</taxon>
    </lineage>
</organism>
<dbReference type="EMBL" id="AWWV01014450">
    <property type="protein sequence ID" value="OMO56839.1"/>
    <property type="molecule type" value="Genomic_DNA"/>
</dbReference>
<proteinExistence type="predicted"/>